<proteinExistence type="predicted"/>
<dbReference type="InterPro" id="IPR050902">
    <property type="entry name" value="ABC_Transporter_SBP"/>
</dbReference>
<dbReference type="EMBL" id="JBHTLJ010000003">
    <property type="protein sequence ID" value="MFD1162707.1"/>
    <property type="molecule type" value="Genomic_DNA"/>
</dbReference>
<gene>
    <name evidence="3" type="ORF">ACFQ2E_09780</name>
</gene>
<feature type="domain" description="Fe/B12 periplasmic-binding" evidence="2">
    <location>
        <begin position="21"/>
        <end position="269"/>
    </location>
</feature>
<dbReference type="RefSeq" id="WP_311939395.1">
    <property type="nucleotide sequence ID" value="NZ_JAVSCK010000003.1"/>
</dbReference>
<dbReference type="Gene3D" id="3.40.50.1980">
    <property type="entry name" value="Nitrogenase molybdenum iron protein domain"/>
    <property type="match status" value="2"/>
</dbReference>
<dbReference type="Pfam" id="PF01497">
    <property type="entry name" value="Peripla_BP_2"/>
    <property type="match status" value="1"/>
</dbReference>
<organism evidence="3 4">
    <name type="scientific">Hwangdonia seohaensis</name>
    <dbReference type="NCBI Taxonomy" id="1240727"/>
    <lineage>
        <taxon>Bacteria</taxon>
        <taxon>Pseudomonadati</taxon>
        <taxon>Bacteroidota</taxon>
        <taxon>Flavobacteriia</taxon>
        <taxon>Flavobacteriales</taxon>
        <taxon>Flavobacteriaceae</taxon>
        <taxon>Hwangdonia</taxon>
    </lineage>
</organism>
<keyword evidence="1" id="KW-0732">Signal</keyword>
<dbReference type="InterPro" id="IPR054828">
    <property type="entry name" value="Vit_B12_bind_prot"/>
</dbReference>
<name>A0ABW3RCM4_9FLAO</name>
<protein>
    <submittedName>
        <fullName evidence="3">ABC transporter substrate-binding protein</fullName>
    </submittedName>
</protein>
<dbReference type="PANTHER" id="PTHR30535:SF35">
    <property type="entry name" value="PERIPLASMIC BINDING PROTEIN"/>
    <property type="match status" value="1"/>
</dbReference>
<evidence type="ECO:0000256" key="1">
    <source>
        <dbReference type="ARBA" id="ARBA00022729"/>
    </source>
</evidence>
<evidence type="ECO:0000259" key="2">
    <source>
        <dbReference type="PROSITE" id="PS50983"/>
    </source>
</evidence>
<sequence>MTKQIQDQLQRKLQLKTTPRRIVSLVPSQTELLVDLGLEANIVGVTKFCVHPVHLKKTKAIVGGTKQIHIDKIRSLNPDIILCNKEENTKEIVEACAQICNTHVSDIFTIEDSLELIHQYGTLFNKNEDAQKIVNHIKKETDDFKTFIQKKPTLKVAYFIWKNPWMVAANNTFINYLLELNHLKNVYETQNRYPEIELHNTAINKEVDVVLLSTEPFPFNHSHKKEVQAFYPNAKVVIADGEMFSWYGSRLTKAFAYFKNLRLNLEAFQAL</sequence>
<evidence type="ECO:0000313" key="4">
    <source>
        <dbReference type="Proteomes" id="UP001597163"/>
    </source>
</evidence>
<dbReference type="Proteomes" id="UP001597163">
    <property type="component" value="Unassembled WGS sequence"/>
</dbReference>
<reference evidence="4" key="1">
    <citation type="journal article" date="2019" name="Int. J. Syst. Evol. Microbiol.">
        <title>The Global Catalogue of Microorganisms (GCM) 10K type strain sequencing project: providing services to taxonomists for standard genome sequencing and annotation.</title>
        <authorList>
            <consortium name="The Broad Institute Genomics Platform"/>
            <consortium name="The Broad Institute Genome Sequencing Center for Infectious Disease"/>
            <person name="Wu L."/>
            <person name="Ma J."/>
        </authorList>
    </citation>
    <scope>NUCLEOTIDE SEQUENCE [LARGE SCALE GENOMIC DNA]</scope>
    <source>
        <strain evidence="4">CCUG 63246</strain>
    </source>
</reference>
<dbReference type="NCBIfam" id="NF038402">
    <property type="entry name" value="TroA_like"/>
    <property type="match status" value="1"/>
</dbReference>
<comment type="caution">
    <text evidence="3">The sequence shown here is derived from an EMBL/GenBank/DDBJ whole genome shotgun (WGS) entry which is preliminary data.</text>
</comment>
<accession>A0ABW3RCM4</accession>
<dbReference type="InterPro" id="IPR002491">
    <property type="entry name" value="ABC_transptr_periplasmic_BD"/>
</dbReference>
<dbReference type="PANTHER" id="PTHR30535">
    <property type="entry name" value="VITAMIN B12-BINDING PROTEIN"/>
    <property type="match status" value="1"/>
</dbReference>
<keyword evidence="4" id="KW-1185">Reference proteome</keyword>
<dbReference type="PROSITE" id="PS50983">
    <property type="entry name" value="FE_B12_PBP"/>
    <property type="match status" value="1"/>
</dbReference>
<evidence type="ECO:0000313" key="3">
    <source>
        <dbReference type="EMBL" id="MFD1162707.1"/>
    </source>
</evidence>
<dbReference type="SUPFAM" id="SSF53807">
    <property type="entry name" value="Helical backbone' metal receptor"/>
    <property type="match status" value="1"/>
</dbReference>